<gene>
    <name evidence="1" type="ORF">MLD38_000079</name>
</gene>
<protein>
    <submittedName>
        <fullName evidence="1">Uncharacterized protein</fullName>
    </submittedName>
</protein>
<accession>A0ACB9SA80</accession>
<evidence type="ECO:0000313" key="1">
    <source>
        <dbReference type="EMBL" id="KAI4387662.1"/>
    </source>
</evidence>
<sequence length="115" mass="12627">MNSIIQTIRQNNLIAKFSSGYSLPLSQPDDHTQPLQPVLWRRLSSASLGIQQQVSSPAASWSAFRCSKSVSSKGDYAGTCAEGWSWIMSRKPALARDLEMNEEEGRAIGVQNRGS</sequence>
<comment type="caution">
    <text evidence="1">The sequence shown here is derived from an EMBL/GenBank/DDBJ whole genome shotgun (WGS) entry which is preliminary data.</text>
</comment>
<evidence type="ECO:0000313" key="2">
    <source>
        <dbReference type="Proteomes" id="UP001057402"/>
    </source>
</evidence>
<keyword evidence="2" id="KW-1185">Reference proteome</keyword>
<name>A0ACB9SA80_9MYRT</name>
<dbReference type="Proteomes" id="UP001057402">
    <property type="component" value="Chromosome 1"/>
</dbReference>
<reference evidence="2" key="1">
    <citation type="journal article" date="2023" name="Front. Plant Sci.">
        <title>Chromosomal-level genome assembly of Melastoma candidum provides insights into trichome evolution.</title>
        <authorList>
            <person name="Zhong Y."/>
            <person name="Wu W."/>
            <person name="Sun C."/>
            <person name="Zou P."/>
            <person name="Liu Y."/>
            <person name="Dai S."/>
            <person name="Zhou R."/>
        </authorList>
    </citation>
    <scope>NUCLEOTIDE SEQUENCE [LARGE SCALE GENOMIC DNA]</scope>
</reference>
<organism evidence="1 2">
    <name type="scientific">Melastoma candidum</name>
    <dbReference type="NCBI Taxonomy" id="119954"/>
    <lineage>
        <taxon>Eukaryota</taxon>
        <taxon>Viridiplantae</taxon>
        <taxon>Streptophyta</taxon>
        <taxon>Embryophyta</taxon>
        <taxon>Tracheophyta</taxon>
        <taxon>Spermatophyta</taxon>
        <taxon>Magnoliopsida</taxon>
        <taxon>eudicotyledons</taxon>
        <taxon>Gunneridae</taxon>
        <taxon>Pentapetalae</taxon>
        <taxon>rosids</taxon>
        <taxon>malvids</taxon>
        <taxon>Myrtales</taxon>
        <taxon>Melastomataceae</taxon>
        <taxon>Melastomatoideae</taxon>
        <taxon>Melastomateae</taxon>
        <taxon>Melastoma</taxon>
    </lineage>
</organism>
<dbReference type="EMBL" id="CM042880">
    <property type="protein sequence ID" value="KAI4387662.1"/>
    <property type="molecule type" value="Genomic_DNA"/>
</dbReference>
<proteinExistence type="predicted"/>